<sequence length="76" mass="8626">MKSIEVRVSSSLIRFQTWDIGIAISTLKKLFNATIEDVAPVMNAYTEFVYSDSISTLKTYDIGDQKLITIEFCRAK</sequence>
<comment type="caution">
    <text evidence="1">The sequence shown here is derived from an EMBL/GenBank/DDBJ whole genome shotgun (WGS) entry which is preliminary data.</text>
</comment>
<dbReference type="Proteomes" id="UP000070456">
    <property type="component" value="Unassembled WGS sequence"/>
</dbReference>
<dbReference type="AlphaFoldDB" id="A0A140L4W2"/>
<dbReference type="EMBL" id="LOEE01000032">
    <property type="protein sequence ID" value="KXG75587.1"/>
    <property type="molecule type" value="Genomic_DNA"/>
</dbReference>
<gene>
    <name evidence="1" type="ORF">AN619_15830</name>
</gene>
<dbReference type="STRING" id="520762.AN619_15830"/>
<accession>A0A140L4W2</accession>
<evidence type="ECO:0000313" key="2">
    <source>
        <dbReference type="Proteomes" id="UP000070456"/>
    </source>
</evidence>
<dbReference type="RefSeq" id="WP_068556181.1">
    <property type="nucleotide sequence ID" value="NZ_LOEE01000032.1"/>
</dbReference>
<proteinExistence type="predicted"/>
<organism evidence="1 2">
    <name type="scientific">Thermotalea metallivorans</name>
    <dbReference type="NCBI Taxonomy" id="520762"/>
    <lineage>
        <taxon>Bacteria</taxon>
        <taxon>Bacillati</taxon>
        <taxon>Bacillota</taxon>
        <taxon>Clostridia</taxon>
        <taxon>Peptostreptococcales</taxon>
        <taxon>Thermotaleaceae</taxon>
        <taxon>Thermotalea</taxon>
    </lineage>
</organism>
<protein>
    <submittedName>
        <fullName evidence="1">Uncharacterized protein</fullName>
    </submittedName>
</protein>
<keyword evidence="2" id="KW-1185">Reference proteome</keyword>
<evidence type="ECO:0000313" key="1">
    <source>
        <dbReference type="EMBL" id="KXG75587.1"/>
    </source>
</evidence>
<name>A0A140L4W2_9FIRM</name>
<reference evidence="1 2" key="1">
    <citation type="submission" date="2015-12" db="EMBL/GenBank/DDBJ databases">
        <title>Draft genome sequence of the thermoanaerobe Thermotalea metallivorans, an isolate from the runoff channel of the Great Artesian Basin, Australia.</title>
        <authorList>
            <person name="Patel B.K."/>
        </authorList>
    </citation>
    <scope>NUCLEOTIDE SEQUENCE [LARGE SCALE GENOMIC DNA]</scope>
    <source>
        <strain evidence="1 2">B2-1</strain>
    </source>
</reference>